<reference evidence="2 3" key="1">
    <citation type="submission" date="2019-03" db="EMBL/GenBank/DDBJ databases">
        <title>Genomic Encyclopedia of Type Strains, Phase IV (KMG-IV): sequencing the most valuable type-strain genomes for metagenomic binning, comparative biology and taxonomic classification.</title>
        <authorList>
            <person name="Goeker M."/>
        </authorList>
    </citation>
    <scope>NUCLEOTIDE SEQUENCE [LARGE SCALE GENOMIC DNA]</scope>
    <source>
        <strain evidence="2 3">DSM 18401</strain>
    </source>
</reference>
<sequence>MHRYFMRLADRDRSEEADTHLAYLLAFVAGGANAGGFMVVHQYTSHMSGIVSGMADSLVLGQIDIAVLGAGSLVAFVCGAATSAFAVNWARRRGLRSVYALPLAWEGILLLLFSIISSQAQQNTTHFTIQVILLLCYVMGLQNAVITKLSGARIRTTHVTGMVTDLGIEIGKLIYLNRDSTSEVHPRVRADRRKIRVLAQLIGQFFFGGLIGAWLFKTVGLPATLAFALPLLGISASPLICDIKNRSR</sequence>
<name>A0A4R2BYM4_SHIGR</name>
<feature type="transmembrane region" description="Helical" evidence="1">
    <location>
        <begin position="99"/>
        <end position="121"/>
    </location>
</feature>
<feature type="transmembrane region" description="Helical" evidence="1">
    <location>
        <begin position="197"/>
        <end position="216"/>
    </location>
</feature>
<feature type="transmembrane region" description="Helical" evidence="1">
    <location>
        <begin position="222"/>
        <end position="241"/>
    </location>
</feature>
<accession>A0A4R2BYM4</accession>
<feature type="transmembrane region" description="Helical" evidence="1">
    <location>
        <begin position="21"/>
        <end position="43"/>
    </location>
</feature>
<evidence type="ECO:0000256" key="1">
    <source>
        <dbReference type="SAM" id="Phobius"/>
    </source>
</evidence>
<gene>
    <name evidence="2" type="ORF">EV665_14911</name>
</gene>
<evidence type="ECO:0000313" key="2">
    <source>
        <dbReference type="EMBL" id="TCN32205.1"/>
    </source>
</evidence>
<keyword evidence="1" id="KW-1133">Transmembrane helix</keyword>
<organism evidence="2 3">
    <name type="scientific">Shinella granuli</name>
    <dbReference type="NCBI Taxonomy" id="323621"/>
    <lineage>
        <taxon>Bacteria</taxon>
        <taxon>Pseudomonadati</taxon>
        <taxon>Pseudomonadota</taxon>
        <taxon>Alphaproteobacteria</taxon>
        <taxon>Hyphomicrobiales</taxon>
        <taxon>Rhizobiaceae</taxon>
        <taxon>Shinella</taxon>
    </lineage>
</organism>
<evidence type="ECO:0000313" key="3">
    <source>
        <dbReference type="Proteomes" id="UP000295351"/>
    </source>
</evidence>
<dbReference type="InterPro" id="IPR010699">
    <property type="entry name" value="DUF1275"/>
</dbReference>
<dbReference type="EMBL" id="SLVX01000049">
    <property type="protein sequence ID" value="TCN32205.1"/>
    <property type="molecule type" value="Genomic_DNA"/>
</dbReference>
<dbReference type="Pfam" id="PF06912">
    <property type="entry name" value="DUF1275"/>
    <property type="match status" value="1"/>
</dbReference>
<proteinExistence type="predicted"/>
<dbReference type="PANTHER" id="PTHR37314:SF4">
    <property type="entry name" value="UPF0700 TRANSMEMBRANE PROTEIN YOAK"/>
    <property type="match status" value="1"/>
</dbReference>
<dbReference type="PANTHER" id="PTHR37314">
    <property type="entry name" value="SLR0142 PROTEIN"/>
    <property type="match status" value="1"/>
</dbReference>
<keyword evidence="3" id="KW-1185">Reference proteome</keyword>
<feature type="transmembrane region" description="Helical" evidence="1">
    <location>
        <begin position="63"/>
        <end position="87"/>
    </location>
</feature>
<protein>
    <submittedName>
        <fullName evidence="2">Uncharacterized membrane protein YoaK (UPF0700 family)</fullName>
    </submittedName>
</protein>
<dbReference type="Proteomes" id="UP000295351">
    <property type="component" value="Unassembled WGS sequence"/>
</dbReference>
<keyword evidence="1" id="KW-0812">Transmembrane</keyword>
<keyword evidence="1" id="KW-0472">Membrane</keyword>
<dbReference type="AlphaFoldDB" id="A0A4R2BYM4"/>
<comment type="caution">
    <text evidence="2">The sequence shown here is derived from an EMBL/GenBank/DDBJ whole genome shotgun (WGS) entry which is preliminary data.</text>
</comment>
<feature type="transmembrane region" description="Helical" evidence="1">
    <location>
        <begin position="127"/>
        <end position="146"/>
    </location>
</feature>